<dbReference type="Proteomes" id="UP000028123">
    <property type="component" value="Unassembled WGS sequence"/>
</dbReference>
<dbReference type="RefSeq" id="WP_036691259.1">
    <property type="nucleotide sequence ID" value="NZ_JNVM01000038.1"/>
</dbReference>
<accession>A0A081NVI9</accession>
<evidence type="ECO:0000313" key="2">
    <source>
        <dbReference type="Proteomes" id="UP000028123"/>
    </source>
</evidence>
<proteinExistence type="predicted"/>
<dbReference type="OrthoDB" id="2382111at2"/>
<reference evidence="1 2" key="1">
    <citation type="submission" date="2014-06" db="EMBL/GenBank/DDBJ databases">
        <title>Draft genome sequence of Paenibacillus sp. MSt1.</title>
        <authorList>
            <person name="Aw Y.K."/>
            <person name="Ong K.S."/>
            <person name="Gan H.M."/>
            <person name="Lee S.M."/>
        </authorList>
    </citation>
    <scope>NUCLEOTIDE SEQUENCE [LARGE SCALE GENOMIC DNA]</scope>
    <source>
        <strain evidence="1 2">MSt1</strain>
    </source>
</reference>
<evidence type="ECO:0000313" key="1">
    <source>
        <dbReference type="EMBL" id="KEQ22462.1"/>
    </source>
</evidence>
<dbReference type="EMBL" id="JNVM01000038">
    <property type="protein sequence ID" value="KEQ22462.1"/>
    <property type="molecule type" value="Genomic_DNA"/>
</dbReference>
<name>A0A081NVI9_9BACL</name>
<dbReference type="AlphaFoldDB" id="A0A081NVI9"/>
<comment type="caution">
    <text evidence="1">The sequence shown here is derived from an EMBL/GenBank/DDBJ whole genome shotgun (WGS) entry which is preliminary data.</text>
</comment>
<protein>
    <submittedName>
        <fullName evidence="1">Uncharacterized protein</fullName>
    </submittedName>
</protein>
<keyword evidence="2" id="KW-1185">Reference proteome</keyword>
<dbReference type="eggNOG" id="ENOG5032YZ3">
    <property type="taxonomic scope" value="Bacteria"/>
</dbReference>
<gene>
    <name evidence="1" type="ORF">ET33_23315</name>
</gene>
<sequence>MNREVEQVLQTTLQNWNSMALAEHEDSEAAANAFESSFYRFIDAVREWASGLEPQPETIEAFLDLPMVQEIIELLPTPLYLNFETEAELIVQKKFRIEDEKYD</sequence>
<organism evidence="1 2">
    <name type="scientific">Paenibacillus tyrfis</name>
    <dbReference type="NCBI Taxonomy" id="1501230"/>
    <lineage>
        <taxon>Bacteria</taxon>
        <taxon>Bacillati</taxon>
        <taxon>Bacillota</taxon>
        <taxon>Bacilli</taxon>
        <taxon>Bacillales</taxon>
        <taxon>Paenibacillaceae</taxon>
        <taxon>Paenibacillus</taxon>
    </lineage>
</organism>